<feature type="compositionally biased region" description="Low complexity" evidence="1">
    <location>
        <begin position="168"/>
        <end position="177"/>
    </location>
</feature>
<evidence type="ECO:0000256" key="1">
    <source>
        <dbReference type="SAM" id="MobiDB-lite"/>
    </source>
</evidence>
<dbReference type="AlphaFoldDB" id="A0AAX4KUJ7"/>
<dbReference type="EMBL" id="CP144090">
    <property type="protein sequence ID" value="WWD09423.1"/>
    <property type="molecule type" value="Genomic_DNA"/>
</dbReference>
<reference evidence="2 3" key="1">
    <citation type="submission" date="2024-01" db="EMBL/GenBank/DDBJ databases">
        <title>Comparative genomics of Cryptococcus and Kwoniella reveals pathogenesis evolution and contrasting modes of karyotype evolution via chromosome fusion or intercentromeric recombination.</title>
        <authorList>
            <person name="Coelho M.A."/>
            <person name="David-Palma M."/>
            <person name="Shea T."/>
            <person name="Bowers K."/>
            <person name="McGinley-Smith S."/>
            <person name="Mohammad A.W."/>
            <person name="Gnirke A."/>
            <person name="Yurkov A.M."/>
            <person name="Nowrousian M."/>
            <person name="Sun S."/>
            <person name="Cuomo C.A."/>
            <person name="Heitman J."/>
        </authorList>
    </citation>
    <scope>NUCLEOTIDE SEQUENCE [LARGE SCALE GENOMIC DNA]</scope>
    <source>
        <strain evidence="2 3">PYCC6329</strain>
    </source>
</reference>
<organism evidence="2 3">
    <name type="scientific">Kwoniella europaea PYCC6329</name>
    <dbReference type="NCBI Taxonomy" id="1423913"/>
    <lineage>
        <taxon>Eukaryota</taxon>
        <taxon>Fungi</taxon>
        <taxon>Dikarya</taxon>
        <taxon>Basidiomycota</taxon>
        <taxon>Agaricomycotina</taxon>
        <taxon>Tremellomycetes</taxon>
        <taxon>Tremellales</taxon>
        <taxon>Cryptococcaceae</taxon>
        <taxon>Kwoniella</taxon>
    </lineage>
</organism>
<gene>
    <name evidence="2" type="ORF">V865_007547</name>
</gene>
<evidence type="ECO:0000313" key="2">
    <source>
        <dbReference type="EMBL" id="WWD09423.1"/>
    </source>
</evidence>
<keyword evidence="3" id="KW-1185">Reference proteome</keyword>
<accession>A0AAX4KUJ7</accession>
<feature type="region of interest" description="Disordered" evidence="1">
    <location>
        <begin position="168"/>
        <end position="221"/>
    </location>
</feature>
<dbReference type="KEGG" id="ker:91106348"/>
<evidence type="ECO:0000313" key="3">
    <source>
        <dbReference type="Proteomes" id="UP001358614"/>
    </source>
</evidence>
<feature type="compositionally biased region" description="Basic and acidic residues" evidence="1">
    <location>
        <begin position="184"/>
        <end position="210"/>
    </location>
</feature>
<dbReference type="GeneID" id="91106348"/>
<proteinExistence type="predicted"/>
<protein>
    <submittedName>
        <fullName evidence="2">Uncharacterized protein</fullName>
    </submittedName>
</protein>
<dbReference type="RefSeq" id="XP_066087390.1">
    <property type="nucleotide sequence ID" value="XM_066231293.1"/>
</dbReference>
<feature type="region of interest" description="Disordered" evidence="1">
    <location>
        <begin position="1"/>
        <end position="22"/>
    </location>
</feature>
<feature type="compositionally biased region" description="Basic residues" evidence="1">
    <location>
        <begin position="1"/>
        <end position="11"/>
    </location>
</feature>
<dbReference type="Proteomes" id="UP001358614">
    <property type="component" value="Chromosome 2"/>
</dbReference>
<sequence length="221" mass="25448">MSQSQRKRTSRKSSVPTTDIQMGLDDIPSTFITISIDPTKLDPEQSYAVSVRGQTKPDDNYDLHHLRTKGPEIFMMDSTWSKKIDSLHSTLTSKLYETRNERQEKFRSLRSAERTERWKSLVGKMATLDKVNDYDYPIRIIDSAQREELGDKGYYEFSAFLSTKDNKSATASTYTAGGSAGDGSRYEQQSKYKTEIREPKEEMQTEEQRGRPRNRAPTVDY</sequence>
<name>A0AAX4KUJ7_9TREE</name>